<dbReference type="RefSeq" id="WP_097076041.1">
    <property type="nucleotide sequence ID" value="NZ_OBMR01000004.1"/>
</dbReference>
<keyword evidence="1" id="KW-0812">Transmembrane</keyword>
<organism evidence="2 3">
    <name type="scientific">Pseudobutyrivibrio ruminis DSM 9787</name>
    <dbReference type="NCBI Taxonomy" id="1123011"/>
    <lineage>
        <taxon>Bacteria</taxon>
        <taxon>Bacillati</taxon>
        <taxon>Bacillota</taxon>
        <taxon>Clostridia</taxon>
        <taxon>Lachnospirales</taxon>
        <taxon>Lachnospiraceae</taxon>
        <taxon>Pseudobutyrivibrio</taxon>
    </lineage>
</organism>
<keyword evidence="1" id="KW-0472">Membrane</keyword>
<dbReference type="SUPFAM" id="SSF82171">
    <property type="entry name" value="DPP6 N-terminal domain-like"/>
    <property type="match status" value="1"/>
</dbReference>
<proteinExistence type="predicted"/>
<dbReference type="EMBL" id="OBMR01000004">
    <property type="protein sequence ID" value="SOB98737.1"/>
    <property type="molecule type" value="Genomic_DNA"/>
</dbReference>
<protein>
    <recommendedName>
        <fullName evidence="4">DUF5050 domain-containing protein</fullName>
    </recommendedName>
</protein>
<dbReference type="AlphaFoldDB" id="A0A285RWF3"/>
<evidence type="ECO:0000256" key="1">
    <source>
        <dbReference type="SAM" id="Phobius"/>
    </source>
</evidence>
<accession>A0A285RWF3</accession>
<keyword evidence="1" id="KW-1133">Transmembrane helix</keyword>
<feature type="transmembrane region" description="Helical" evidence="1">
    <location>
        <begin position="31"/>
        <end position="55"/>
    </location>
</feature>
<reference evidence="2 3" key="1">
    <citation type="submission" date="2017-08" db="EMBL/GenBank/DDBJ databases">
        <authorList>
            <person name="de Groot N.N."/>
        </authorList>
    </citation>
    <scope>NUCLEOTIDE SEQUENCE [LARGE SCALE GENOMIC DNA]</scope>
    <source>
        <strain evidence="2 3">DSM 9787</strain>
    </source>
</reference>
<dbReference type="InterPro" id="IPR015943">
    <property type="entry name" value="WD40/YVTN_repeat-like_dom_sf"/>
</dbReference>
<feature type="transmembrane region" description="Helical" evidence="1">
    <location>
        <begin position="67"/>
        <end position="89"/>
    </location>
</feature>
<gene>
    <name evidence="2" type="ORF">SAMN02910411_1529</name>
</gene>
<name>A0A285RWF3_9FIRM</name>
<evidence type="ECO:0000313" key="2">
    <source>
        <dbReference type="EMBL" id="SOB98737.1"/>
    </source>
</evidence>
<evidence type="ECO:0008006" key="4">
    <source>
        <dbReference type="Google" id="ProtNLM"/>
    </source>
</evidence>
<evidence type="ECO:0000313" key="3">
    <source>
        <dbReference type="Proteomes" id="UP000219563"/>
    </source>
</evidence>
<sequence length="307" mass="35284">MKKGKYVLGAIGVLVVELVLAFTSPDFHVTALIIQLLIPLEIILGIICGIVAFIIMLVRKGFFTKRVLMIIFIFIALASALGGLARTYIQYKTNKSLEKYPDIIFQGETFDPPEEMSVHWYSQENKLVRETDELESDTLDDESILKLIDNPDDLYVKETCFDSDGNFYYMLKESEDFIYSVYKVDIESKEVQKLFEEPWIYDFQVSPVDSNLIYYNASGQLKLFDVTSGTISLVVDNEGNGTLINRQGIVRISKDGRYIMYCMAIDYDFLIAYDCVYVYDVEEDTTQKVIKTKMCDIEADSLEWSYE</sequence>
<dbReference type="Proteomes" id="UP000219563">
    <property type="component" value="Unassembled WGS sequence"/>
</dbReference>
<dbReference type="Gene3D" id="2.130.10.10">
    <property type="entry name" value="YVTN repeat-like/Quinoprotein amine dehydrogenase"/>
    <property type="match status" value="1"/>
</dbReference>